<feature type="transmembrane region" description="Helical" evidence="7">
    <location>
        <begin position="348"/>
        <end position="370"/>
    </location>
</feature>
<feature type="transmembrane region" description="Helical" evidence="7">
    <location>
        <begin position="44"/>
        <end position="64"/>
    </location>
</feature>
<proteinExistence type="predicted"/>
<dbReference type="EMBL" id="DF967973">
    <property type="protein sequence ID" value="GAP16015.1"/>
    <property type="molecule type" value="Genomic_DNA"/>
</dbReference>
<reference evidence="8" key="1">
    <citation type="submission" date="2015-07" db="EMBL/GenBank/DDBJ databases">
        <title>Draft Genome Sequences of Anaerolinea thermolimosa IMO-1, Bellilinea caldifistulae GOMI-1, Leptolinea tardivitalis YMTK-2, Levilinea saccharolytica KIBI-1,Longilinea arvoryzae KOME-1, Previously Described as Members of the Anaerolineaceae (Chloroflexi).</title>
        <authorList>
            <person name="Sekiguchi Y."/>
            <person name="Ohashi A."/>
            <person name="Matsuura N."/>
            <person name="Tourlousse M.D."/>
        </authorList>
    </citation>
    <scope>NUCLEOTIDE SEQUENCE [LARGE SCALE GENOMIC DNA]</scope>
    <source>
        <strain evidence="8">KOME-1</strain>
    </source>
</reference>
<protein>
    <submittedName>
        <fullName evidence="8">Sugar phosphate permease</fullName>
    </submittedName>
</protein>
<feature type="transmembrane region" description="Helical" evidence="7">
    <location>
        <begin position="76"/>
        <end position="98"/>
    </location>
</feature>
<keyword evidence="5 7" id="KW-1133">Transmembrane helix</keyword>
<evidence type="ECO:0000256" key="5">
    <source>
        <dbReference type="ARBA" id="ARBA00022989"/>
    </source>
</evidence>
<sequence>MNTETPQNMRRFLVLWAGQTISILGSGLTSFALGVWIYARTGAATPFALTVLFGTLPRILLAPIGGSLADRKNRKAIMLLADTANALVTLAAALVALSGKLAVWNIYLLAALGSVFAAFQEPAFGASVVMLVPKKDLGRASGLRNLSEALGSLVTPMLAALLYGLIGLGGVMLIDFITYFFALGTLLATRVPQPELTTPTGGSSRQQWLSDAVFGWRYLRQRPGLFGLLWYFALVNFLMNFAAVLTSPLVLSRNSTSALGAVQMASGAGMLLGSLLMSTWGGPKKQIYSTIGFIALGAVGLALIGVHSSAWVIGAGFFIILFAIPLSSGSTQVIFAAKVQPDVQGRVIAIRSMIAQSMMPIAFLLAGPLADNVFEPLMREGGALYNSWVAALIGNGAGRGMGLIFVLAGLILLIVTLFAWGNPHIRHVEEELPDAVADAPEPQPVPAD</sequence>
<keyword evidence="6 7" id="KW-0472">Membrane</keyword>
<dbReference type="AlphaFoldDB" id="A0A0K8MXT3"/>
<feature type="transmembrane region" description="Helical" evidence="7">
    <location>
        <begin position="312"/>
        <end position="336"/>
    </location>
</feature>
<feature type="transmembrane region" description="Helical" evidence="7">
    <location>
        <begin position="287"/>
        <end position="306"/>
    </location>
</feature>
<keyword evidence="2" id="KW-0813">Transport</keyword>
<dbReference type="Gene3D" id="1.20.1250.20">
    <property type="entry name" value="MFS general substrate transporter like domains"/>
    <property type="match status" value="1"/>
</dbReference>
<dbReference type="GO" id="GO:0022857">
    <property type="term" value="F:transmembrane transporter activity"/>
    <property type="evidence" value="ECO:0007669"/>
    <property type="project" value="InterPro"/>
</dbReference>
<gene>
    <name evidence="8" type="ORF">LARV_03810</name>
</gene>
<name>A0A0K8MXT3_9CHLR</name>
<dbReference type="STRING" id="360412.LARV_03810"/>
<feature type="transmembrane region" description="Helical" evidence="7">
    <location>
        <begin position="172"/>
        <end position="189"/>
    </location>
</feature>
<dbReference type="PANTHER" id="PTHR43266">
    <property type="entry name" value="MACROLIDE-EFFLUX PROTEIN"/>
    <property type="match status" value="1"/>
</dbReference>
<dbReference type="OrthoDB" id="9775268at2"/>
<evidence type="ECO:0000256" key="3">
    <source>
        <dbReference type="ARBA" id="ARBA00022475"/>
    </source>
</evidence>
<feature type="transmembrane region" description="Helical" evidence="7">
    <location>
        <begin position="401"/>
        <end position="420"/>
    </location>
</feature>
<dbReference type="GO" id="GO:0005886">
    <property type="term" value="C:plasma membrane"/>
    <property type="evidence" value="ECO:0007669"/>
    <property type="project" value="UniProtKB-SubCell"/>
</dbReference>
<evidence type="ECO:0000256" key="1">
    <source>
        <dbReference type="ARBA" id="ARBA00004651"/>
    </source>
</evidence>
<keyword evidence="9" id="KW-1185">Reference proteome</keyword>
<feature type="transmembrane region" description="Helical" evidence="7">
    <location>
        <begin position="12"/>
        <end position="38"/>
    </location>
</feature>
<evidence type="ECO:0000313" key="9">
    <source>
        <dbReference type="Proteomes" id="UP000055060"/>
    </source>
</evidence>
<dbReference type="InterPro" id="IPR036259">
    <property type="entry name" value="MFS_trans_sf"/>
</dbReference>
<organism evidence="8">
    <name type="scientific">Longilinea arvoryzae</name>
    <dbReference type="NCBI Taxonomy" id="360412"/>
    <lineage>
        <taxon>Bacteria</taxon>
        <taxon>Bacillati</taxon>
        <taxon>Chloroflexota</taxon>
        <taxon>Anaerolineae</taxon>
        <taxon>Anaerolineales</taxon>
        <taxon>Anaerolineaceae</taxon>
        <taxon>Longilinea</taxon>
    </lineage>
</organism>
<feature type="transmembrane region" description="Helical" evidence="7">
    <location>
        <begin position="225"/>
        <end position="246"/>
    </location>
</feature>
<evidence type="ECO:0000256" key="6">
    <source>
        <dbReference type="ARBA" id="ARBA00023136"/>
    </source>
</evidence>
<dbReference type="PANTHER" id="PTHR43266:SF2">
    <property type="entry name" value="MAJOR FACILITATOR SUPERFAMILY (MFS) PROFILE DOMAIN-CONTAINING PROTEIN"/>
    <property type="match status" value="1"/>
</dbReference>
<dbReference type="InterPro" id="IPR011701">
    <property type="entry name" value="MFS"/>
</dbReference>
<accession>A0A0K8MXT3</accession>
<dbReference type="Proteomes" id="UP000055060">
    <property type="component" value="Unassembled WGS sequence"/>
</dbReference>
<evidence type="ECO:0000256" key="2">
    <source>
        <dbReference type="ARBA" id="ARBA00022448"/>
    </source>
</evidence>
<dbReference type="CDD" id="cd06173">
    <property type="entry name" value="MFS_MefA_like"/>
    <property type="match status" value="1"/>
</dbReference>
<evidence type="ECO:0000256" key="7">
    <source>
        <dbReference type="SAM" id="Phobius"/>
    </source>
</evidence>
<keyword evidence="4 7" id="KW-0812">Transmembrane</keyword>
<keyword evidence="3" id="KW-1003">Cell membrane</keyword>
<dbReference type="Pfam" id="PF07690">
    <property type="entry name" value="MFS_1"/>
    <property type="match status" value="1"/>
</dbReference>
<dbReference type="SUPFAM" id="SSF103473">
    <property type="entry name" value="MFS general substrate transporter"/>
    <property type="match status" value="1"/>
</dbReference>
<dbReference type="RefSeq" id="WP_083522780.1">
    <property type="nucleotide sequence ID" value="NZ_DF967973.1"/>
</dbReference>
<evidence type="ECO:0000313" key="8">
    <source>
        <dbReference type="EMBL" id="GAP16015.1"/>
    </source>
</evidence>
<comment type="subcellular location">
    <subcellularLocation>
        <location evidence="1">Cell membrane</location>
        <topology evidence="1">Multi-pass membrane protein</topology>
    </subcellularLocation>
</comment>
<feature type="transmembrane region" description="Helical" evidence="7">
    <location>
        <begin position="258"/>
        <end position="280"/>
    </location>
</feature>
<evidence type="ECO:0000256" key="4">
    <source>
        <dbReference type="ARBA" id="ARBA00022692"/>
    </source>
</evidence>